<comment type="subcellular location">
    <subcellularLocation>
        <location evidence="1">Membrane</location>
        <topology evidence="1">Single-pass type IV membrane protein</topology>
    </subcellularLocation>
</comment>
<dbReference type="GO" id="GO:0031201">
    <property type="term" value="C:SNARE complex"/>
    <property type="evidence" value="ECO:0007669"/>
    <property type="project" value="TreeGrafter"/>
</dbReference>
<dbReference type="InterPro" id="IPR000727">
    <property type="entry name" value="T_SNARE_dom"/>
</dbReference>
<dbReference type="VEuPathDB" id="MicrosporidiaDB:NEQG_00768"/>
<keyword evidence="5" id="KW-0653">Protein transport</keyword>
<evidence type="ECO:0000256" key="9">
    <source>
        <dbReference type="SAM" id="Coils"/>
    </source>
</evidence>
<dbReference type="OrthoDB" id="342981at2759"/>
<evidence type="ECO:0000256" key="7">
    <source>
        <dbReference type="ARBA" id="ARBA00023054"/>
    </source>
</evidence>
<proteinExistence type="inferred from homology"/>
<feature type="coiled-coil region" evidence="9">
    <location>
        <begin position="137"/>
        <end position="164"/>
    </location>
</feature>
<feature type="transmembrane region" description="Helical" evidence="10">
    <location>
        <begin position="220"/>
        <end position="238"/>
    </location>
</feature>
<dbReference type="GO" id="GO:0006890">
    <property type="term" value="P:retrograde vesicle-mediated transport, Golgi to endoplasmic reticulum"/>
    <property type="evidence" value="ECO:0007669"/>
    <property type="project" value="TreeGrafter"/>
</dbReference>
<evidence type="ECO:0000256" key="5">
    <source>
        <dbReference type="ARBA" id="ARBA00022927"/>
    </source>
</evidence>
<dbReference type="OMA" id="RRALFIW"/>
<dbReference type="STRING" id="935791.I3EIA2"/>
<dbReference type="EMBL" id="GL870877">
    <property type="protein sequence ID" value="EIJ88949.1"/>
    <property type="molecule type" value="Genomic_DNA"/>
</dbReference>
<keyword evidence="13" id="KW-1185">Reference proteome</keyword>
<dbReference type="Proteomes" id="UP000002872">
    <property type="component" value="Unassembled WGS sequence"/>
</dbReference>
<reference evidence="12" key="1">
    <citation type="submission" date="2011-01" db="EMBL/GenBank/DDBJ databases">
        <title>The Genome Sequence of Nematocida parisii strain ERTm3.</title>
        <authorList>
            <consortium name="The Broad Institute Genome Sequencing Platform"/>
            <consortium name="The Broad Institute Genome Sequencing Center for Infectious Disease"/>
            <person name="Cuomo C."/>
            <person name="Troemel E."/>
            <person name="Young S.K."/>
            <person name="Zeng Q."/>
            <person name="Gargeya S."/>
            <person name="Fitzgerald M."/>
            <person name="Haas B."/>
            <person name="Abouelleil A."/>
            <person name="Alvarado L."/>
            <person name="Arachchi H.M."/>
            <person name="Berlin A."/>
            <person name="Chapman S.B."/>
            <person name="Gearin G."/>
            <person name="Goldberg J."/>
            <person name="Griggs A."/>
            <person name="Gujja S."/>
            <person name="Hansen M."/>
            <person name="Heiman D."/>
            <person name="Howarth C."/>
            <person name="Larimer J."/>
            <person name="Lui A."/>
            <person name="MacDonald P.J.P."/>
            <person name="McCowen C."/>
            <person name="Montmayeur A."/>
            <person name="Murphy C."/>
            <person name="Neiman D."/>
            <person name="Pearson M."/>
            <person name="Priest M."/>
            <person name="Roberts A."/>
            <person name="Saif S."/>
            <person name="Shea T."/>
            <person name="Sisk P."/>
            <person name="Stolte C."/>
            <person name="Sykes S."/>
            <person name="Wortman J."/>
            <person name="Nusbaum C."/>
            <person name="Birren B."/>
        </authorList>
    </citation>
    <scope>NUCLEOTIDE SEQUENCE</scope>
    <source>
        <strain evidence="12">ERTm3</strain>
    </source>
</reference>
<accession>I3EIA2</accession>
<keyword evidence="6 10" id="KW-1133">Transmembrane helix</keyword>
<organism evidence="12 13">
    <name type="scientific">Nematocida parisii (strain ERTm3)</name>
    <name type="common">Nematode killer fungus</name>
    <dbReference type="NCBI Taxonomy" id="935791"/>
    <lineage>
        <taxon>Eukaryota</taxon>
        <taxon>Fungi</taxon>
        <taxon>Fungi incertae sedis</taxon>
        <taxon>Microsporidia</taxon>
        <taxon>Nematocida</taxon>
    </lineage>
</organism>
<evidence type="ECO:0000256" key="8">
    <source>
        <dbReference type="ARBA" id="ARBA00023136"/>
    </source>
</evidence>
<keyword evidence="4 10" id="KW-0812">Transmembrane</keyword>
<comment type="similarity">
    <text evidence="2">Belongs to the syntaxin family.</text>
</comment>
<evidence type="ECO:0000256" key="1">
    <source>
        <dbReference type="ARBA" id="ARBA00004211"/>
    </source>
</evidence>
<keyword evidence="8 10" id="KW-0472">Membrane</keyword>
<dbReference type="HOGENOM" id="CLU_1166110_0_0_1"/>
<dbReference type="GO" id="GO:0005783">
    <property type="term" value="C:endoplasmic reticulum"/>
    <property type="evidence" value="ECO:0007669"/>
    <property type="project" value="TreeGrafter"/>
</dbReference>
<dbReference type="AlphaFoldDB" id="I3EIA2"/>
<sequence>MDRTQEFKKDVAATGITQLSNTIEESSITGFLSITKELRISLNSCYTSLINRRAYDYTEIENMIKSLVKESTKATELIEPENECKYTNGIISNIKAIVKRTEIKLEERKSKKIQSSLNIALEPEKSSSVVRPKPVMLQVLHEENERILERVRCTEREVAQIRRRVSEIDTLQWLITQELYVQDERIDVILHNTAAASVDVKISRTYIRNAGAKKKVAKRFISLLIMILSFVLLMLHYLNK</sequence>
<evidence type="ECO:0000256" key="3">
    <source>
        <dbReference type="ARBA" id="ARBA00022448"/>
    </source>
</evidence>
<evidence type="ECO:0000313" key="12">
    <source>
        <dbReference type="EMBL" id="EIJ88949.1"/>
    </source>
</evidence>
<keyword evidence="7 9" id="KW-0175">Coiled coil</keyword>
<evidence type="ECO:0000313" key="13">
    <source>
        <dbReference type="Proteomes" id="UP000002872"/>
    </source>
</evidence>
<name>I3EIA2_NEMP3</name>
<dbReference type="PANTHER" id="PTHR15959:SF0">
    <property type="entry name" value="SYNTAXIN-18"/>
    <property type="match status" value="1"/>
</dbReference>
<dbReference type="Gene3D" id="1.20.5.110">
    <property type="match status" value="1"/>
</dbReference>
<evidence type="ECO:0000256" key="6">
    <source>
        <dbReference type="ARBA" id="ARBA00022989"/>
    </source>
</evidence>
<dbReference type="InParanoid" id="I3EIA2"/>
<dbReference type="GO" id="GO:0015031">
    <property type="term" value="P:protein transport"/>
    <property type="evidence" value="ECO:0007669"/>
    <property type="project" value="UniProtKB-KW"/>
</dbReference>
<evidence type="ECO:0000256" key="4">
    <source>
        <dbReference type="ARBA" id="ARBA00022692"/>
    </source>
</evidence>
<evidence type="ECO:0000259" key="11">
    <source>
        <dbReference type="PROSITE" id="PS50192"/>
    </source>
</evidence>
<protein>
    <recommendedName>
        <fullName evidence="11">t-SNARE coiled-coil homology domain-containing protein</fullName>
    </recommendedName>
</protein>
<dbReference type="PROSITE" id="PS50192">
    <property type="entry name" value="T_SNARE"/>
    <property type="match status" value="1"/>
</dbReference>
<evidence type="ECO:0000256" key="2">
    <source>
        <dbReference type="ARBA" id="ARBA00009063"/>
    </source>
</evidence>
<feature type="domain" description="T-SNARE coiled-coil homology" evidence="11">
    <location>
        <begin position="148"/>
        <end position="210"/>
    </location>
</feature>
<evidence type="ECO:0000256" key="10">
    <source>
        <dbReference type="SAM" id="Phobius"/>
    </source>
</evidence>
<keyword evidence="3" id="KW-0813">Transport</keyword>
<dbReference type="PANTHER" id="PTHR15959">
    <property type="entry name" value="SYNTAXIN-18"/>
    <property type="match status" value="1"/>
</dbReference>
<gene>
    <name evidence="12" type="ORF">NEQG_00768</name>
</gene>